<evidence type="ECO:0000313" key="3">
    <source>
        <dbReference type="EMBL" id="GIF24711.1"/>
    </source>
</evidence>
<organism evidence="3 4">
    <name type="scientific">Paractinoplanes tereljensis</name>
    <dbReference type="NCBI Taxonomy" id="571912"/>
    <lineage>
        <taxon>Bacteria</taxon>
        <taxon>Bacillati</taxon>
        <taxon>Actinomycetota</taxon>
        <taxon>Actinomycetes</taxon>
        <taxon>Micromonosporales</taxon>
        <taxon>Micromonosporaceae</taxon>
        <taxon>Paractinoplanes</taxon>
    </lineage>
</organism>
<proteinExistence type="predicted"/>
<feature type="compositionally biased region" description="Polar residues" evidence="1">
    <location>
        <begin position="1"/>
        <end position="10"/>
    </location>
</feature>
<dbReference type="PANTHER" id="PTHR10587:SF137">
    <property type="entry name" value="4-DEOXY-4-FORMAMIDO-L-ARABINOSE-PHOSPHOUNDECAPRENOL DEFORMYLASE ARND-RELATED"/>
    <property type="match status" value="1"/>
</dbReference>
<dbReference type="Proteomes" id="UP000623608">
    <property type="component" value="Unassembled WGS sequence"/>
</dbReference>
<name>A0A919TW54_9ACTN</name>
<feature type="region of interest" description="Disordered" evidence="1">
    <location>
        <begin position="393"/>
        <end position="435"/>
    </location>
</feature>
<dbReference type="EMBL" id="BOMY01000047">
    <property type="protein sequence ID" value="GIF24711.1"/>
    <property type="molecule type" value="Genomic_DNA"/>
</dbReference>
<dbReference type="InterPro" id="IPR050248">
    <property type="entry name" value="Polysacc_deacetylase_ArnD"/>
</dbReference>
<dbReference type="GO" id="GO:0005975">
    <property type="term" value="P:carbohydrate metabolic process"/>
    <property type="evidence" value="ECO:0007669"/>
    <property type="project" value="InterPro"/>
</dbReference>
<dbReference type="Gene3D" id="3.20.20.370">
    <property type="entry name" value="Glycoside hydrolase/deacetylase"/>
    <property type="match status" value="1"/>
</dbReference>
<dbReference type="Pfam" id="PF01522">
    <property type="entry name" value="Polysacc_deac_1"/>
    <property type="match status" value="1"/>
</dbReference>
<gene>
    <name evidence="3" type="ORF">Ate02nite_74410</name>
</gene>
<evidence type="ECO:0000259" key="2">
    <source>
        <dbReference type="PROSITE" id="PS51677"/>
    </source>
</evidence>
<feature type="compositionally biased region" description="Pro residues" evidence="1">
    <location>
        <begin position="404"/>
        <end position="422"/>
    </location>
</feature>
<dbReference type="GO" id="GO:0016810">
    <property type="term" value="F:hydrolase activity, acting on carbon-nitrogen (but not peptide) bonds"/>
    <property type="evidence" value="ECO:0007669"/>
    <property type="project" value="InterPro"/>
</dbReference>
<dbReference type="InterPro" id="IPR011330">
    <property type="entry name" value="Glyco_hydro/deAcase_b/a-brl"/>
</dbReference>
<feature type="compositionally biased region" description="Low complexity" evidence="1">
    <location>
        <begin position="154"/>
        <end position="175"/>
    </location>
</feature>
<comment type="caution">
    <text evidence="3">The sequence shown here is derived from an EMBL/GenBank/DDBJ whole genome shotgun (WGS) entry which is preliminary data.</text>
</comment>
<dbReference type="InterPro" id="IPR002509">
    <property type="entry name" value="NODB_dom"/>
</dbReference>
<dbReference type="CDD" id="cd10917">
    <property type="entry name" value="CE4_NodB_like_6s_7s"/>
    <property type="match status" value="1"/>
</dbReference>
<dbReference type="RefSeq" id="WP_239147976.1">
    <property type="nucleotide sequence ID" value="NZ_BOMY01000047.1"/>
</dbReference>
<keyword evidence="4" id="KW-1185">Reference proteome</keyword>
<sequence>MSPQTLQYLSPASGDVAEAAGRHRRPESLADARPRVSYDLPPTRAFVPAQRGARHQQRNVKPARHAATHRAPVNQRPVTGSHRAPGTLPIESWLLMGKTRQQVLLASLVAVGLLLVAVPGTRGGSDTIDAVNAAAERKAGTHATQKTKPGGGSDTSSTSESNGSAAADPAAASPAPSTPVVEATNAGQQKEAKTAGPGNSLLTTGSTAVALTFDDGPDPAQTPKILALLDQYQIKATFCLVGQQVQKHPEIVREIVAAGHTLCNHTWNHSLTIGKDKPEQIQADLARTNAAIQAAVPGTPVPFFRAPGGNFTDRLVGVASSAGMTSLYWQVDPQDWKHTEGETDEVHIARVIAEIKKHVRPGSIVLSHDFNQPDTIAAYQKLLPWLTENFTLGIPGQPAAEPTPAEPTPTTPAPTSPEPASPEPSVSASPAPAAS</sequence>
<feature type="domain" description="NodB homology" evidence="2">
    <location>
        <begin position="207"/>
        <end position="397"/>
    </location>
</feature>
<evidence type="ECO:0000313" key="4">
    <source>
        <dbReference type="Proteomes" id="UP000623608"/>
    </source>
</evidence>
<dbReference type="PROSITE" id="PS51677">
    <property type="entry name" value="NODB"/>
    <property type="match status" value="1"/>
</dbReference>
<feature type="region of interest" description="Disordered" evidence="1">
    <location>
        <begin position="1"/>
        <end position="40"/>
    </location>
</feature>
<feature type="compositionally biased region" description="Basic and acidic residues" evidence="1">
    <location>
        <begin position="26"/>
        <end position="36"/>
    </location>
</feature>
<accession>A0A919TW54</accession>
<reference evidence="3" key="1">
    <citation type="submission" date="2021-01" db="EMBL/GenBank/DDBJ databases">
        <title>Whole genome shotgun sequence of Actinoplanes tereljensis NBRC 105297.</title>
        <authorList>
            <person name="Komaki H."/>
            <person name="Tamura T."/>
        </authorList>
    </citation>
    <scope>NUCLEOTIDE SEQUENCE</scope>
    <source>
        <strain evidence="3">NBRC 105297</strain>
    </source>
</reference>
<evidence type="ECO:0000256" key="1">
    <source>
        <dbReference type="SAM" id="MobiDB-lite"/>
    </source>
</evidence>
<protein>
    <recommendedName>
        <fullName evidence="2">NodB homology domain-containing protein</fullName>
    </recommendedName>
</protein>
<dbReference type="AlphaFoldDB" id="A0A919TW54"/>
<feature type="compositionally biased region" description="Low complexity" evidence="1">
    <location>
        <begin position="423"/>
        <end position="435"/>
    </location>
</feature>
<dbReference type="PANTHER" id="PTHR10587">
    <property type="entry name" value="GLYCOSYL TRANSFERASE-RELATED"/>
    <property type="match status" value="1"/>
</dbReference>
<dbReference type="SUPFAM" id="SSF88713">
    <property type="entry name" value="Glycoside hydrolase/deacetylase"/>
    <property type="match status" value="1"/>
</dbReference>
<feature type="region of interest" description="Disordered" evidence="1">
    <location>
        <begin position="136"/>
        <end position="201"/>
    </location>
</feature>